<organism evidence="1 2">
    <name type="scientific">Propionigenium maris DSM 9537</name>
    <dbReference type="NCBI Taxonomy" id="1123000"/>
    <lineage>
        <taxon>Bacteria</taxon>
        <taxon>Fusobacteriati</taxon>
        <taxon>Fusobacteriota</taxon>
        <taxon>Fusobacteriia</taxon>
        <taxon>Fusobacteriales</taxon>
        <taxon>Fusobacteriaceae</taxon>
        <taxon>Propionigenium</taxon>
    </lineage>
</organism>
<name>A0A9W6LPD8_9FUSO</name>
<sequence length="80" mass="9721">MILLDLNLTNISKAFKIKGMKYYFESDFYITVYVQKKKPLFYRVYCLYSYMQPFDNTGIKYSFLKPITIIVYVHIDYPLF</sequence>
<dbReference type="Proteomes" id="UP001144471">
    <property type="component" value="Unassembled WGS sequence"/>
</dbReference>
<evidence type="ECO:0000313" key="2">
    <source>
        <dbReference type="Proteomes" id="UP001144471"/>
    </source>
</evidence>
<dbReference type="EMBL" id="BSDY01000042">
    <property type="protein sequence ID" value="GLI58276.1"/>
    <property type="molecule type" value="Genomic_DNA"/>
</dbReference>
<evidence type="ECO:0000313" key="1">
    <source>
        <dbReference type="EMBL" id="GLI58276.1"/>
    </source>
</evidence>
<gene>
    <name evidence="1" type="ORF">PM10SUCC1_37900</name>
</gene>
<dbReference type="AlphaFoldDB" id="A0A9W6LPD8"/>
<accession>A0A9W6LPD8</accession>
<protein>
    <submittedName>
        <fullName evidence="1">Uncharacterized protein</fullName>
    </submittedName>
</protein>
<reference evidence="1" key="1">
    <citation type="submission" date="2022-12" db="EMBL/GenBank/DDBJ databases">
        <title>Reference genome sequencing for broad-spectrum identification of bacterial and archaeal isolates by mass spectrometry.</title>
        <authorList>
            <person name="Sekiguchi Y."/>
            <person name="Tourlousse D.M."/>
        </authorList>
    </citation>
    <scope>NUCLEOTIDE SEQUENCE</scope>
    <source>
        <strain evidence="1">10succ1</strain>
    </source>
</reference>
<comment type="caution">
    <text evidence="1">The sequence shown here is derived from an EMBL/GenBank/DDBJ whole genome shotgun (WGS) entry which is preliminary data.</text>
</comment>
<keyword evidence="2" id="KW-1185">Reference proteome</keyword>
<proteinExistence type="predicted"/>